<feature type="region of interest" description="Disordered" evidence="1">
    <location>
        <begin position="790"/>
        <end position="866"/>
    </location>
</feature>
<feature type="compositionally biased region" description="Low complexity" evidence="1">
    <location>
        <begin position="805"/>
        <end position="820"/>
    </location>
</feature>
<feature type="compositionally biased region" description="Basic residues" evidence="1">
    <location>
        <begin position="302"/>
        <end position="311"/>
    </location>
</feature>
<evidence type="ECO:0000313" key="3">
    <source>
        <dbReference type="Proteomes" id="UP000242146"/>
    </source>
</evidence>
<feature type="compositionally biased region" description="Acidic residues" evidence="1">
    <location>
        <begin position="47"/>
        <end position="78"/>
    </location>
</feature>
<feature type="compositionally biased region" description="Polar residues" evidence="1">
    <location>
        <begin position="166"/>
        <end position="177"/>
    </location>
</feature>
<protein>
    <submittedName>
        <fullName evidence="2">Uncharacterized protein</fullName>
    </submittedName>
</protein>
<dbReference type="AlphaFoldDB" id="A0A1X2GDG4"/>
<comment type="caution">
    <text evidence="2">The sequence shown here is derived from an EMBL/GenBank/DDBJ whole genome shotgun (WGS) entry which is preliminary data.</text>
</comment>
<feature type="compositionally biased region" description="Acidic residues" evidence="1">
    <location>
        <begin position="513"/>
        <end position="524"/>
    </location>
</feature>
<proteinExistence type="predicted"/>
<gene>
    <name evidence="2" type="ORF">DM01DRAFT_1337307</name>
</gene>
<evidence type="ECO:0000313" key="2">
    <source>
        <dbReference type="EMBL" id="ORX51245.1"/>
    </source>
</evidence>
<feature type="compositionally biased region" description="Acidic residues" evidence="1">
    <location>
        <begin position="569"/>
        <end position="578"/>
    </location>
</feature>
<reference evidence="2 3" key="1">
    <citation type="submission" date="2016-07" db="EMBL/GenBank/DDBJ databases">
        <title>Pervasive Adenine N6-methylation of Active Genes in Fungi.</title>
        <authorList>
            <consortium name="DOE Joint Genome Institute"/>
            <person name="Mondo S.J."/>
            <person name="Dannebaum R.O."/>
            <person name="Kuo R.C."/>
            <person name="Labutti K."/>
            <person name="Haridas S."/>
            <person name="Kuo A."/>
            <person name="Salamov A."/>
            <person name="Ahrendt S.R."/>
            <person name="Lipzen A."/>
            <person name="Sullivan W."/>
            <person name="Andreopoulos W.B."/>
            <person name="Clum A."/>
            <person name="Lindquist E."/>
            <person name="Daum C."/>
            <person name="Ramamoorthy G.K."/>
            <person name="Gryganskyi A."/>
            <person name="Culley D."/>
            <person name="Magnuson J.K."/>
            <person name="James T.Y."/>
            <person name="O'Malley M.A."/>
            <person name="Stajich J.E."/>
            <person name="Spatafora J.W."/>
            <person name="Visel A."/>
            <person name="Grigoriev I.V."/>
        </authorList>
    </citation>
    <scope>NUCLEOTIDE SEQUENCE [LARGE SCALE GENOMIC DNA]</scope>
    <source>
        <strain evidence="2 3">NRRL 3301</strain>
    </source>
</reference>
<feature type="compositionally biased region" description="Polar residues" evidence="1">
    <location>
        <begin position="8"/>
        <end position="25"/>
    </location>
</feature>
<feature type="compositionally biased region" description="Polar residues" evidence="1">
    <location>
        <begin position="553"/>
        <end position="567"/>
    </location>
</feature>
<feature type="region of interest" description="Disordered" evidence="1">
    <location>
        <begin position="302"/>
        <end position="600"/>
    </location>
</feature>
<feature type="compositionally biased region" description="Basic and acidic residues" evidence="1">
    <location>
        <begin position="374"/>
        <end position="387"/>
    </location>
</feature>
<dbReference type="EMBL" id="MCGT01000021">
    <property type="protein sequence ID" value="ORX51245.1"/>
    <property type="molecule type" value="Genomic_DNA"/>
</dbReference>
<evidence type="ECO:0000256" key="1">
    <source>
        <dbReference type="SAM" id="MobiDB-lite"/>
    </source>
</evidence>
<feature type="compositionally biased region" description="Low complexity" evidence="1">
    <location>
        <begin position="230"/>
        <end position="247"/>
    </location>
</feature>
<name>A0A1X2GDG4_9FUNG</name>
<sequence>MAPLLPMTKSSSINDLESLRISSTPPSTPGLDKGGSNIQDQDLHDSYDDEDGDDYLIDYDSPPEEDYFFNDFINDDNGEPTKGSKLSKQQGRRSRIANKSSRFDLQAFAQHLHSHRLSVVQARQSGINLTEEDEKELERLLARKQSNASTLPPVPTLPLAPITALSGPSDSTGQIGESETAPINKKATIIEPSWDPSTSEPRSSMLLQKLDQQRPNVLSNDINANNVEELPSPLSPSLSDPSSFVLPRKAPNPLSLPDQDRKNGTHAPDVVDSRISTITLAPPAEKKSSVIVPKLKKKTSWLTLRQHKSTKRSPLAPQNDEDEASSPPSSPRPSRLIRRSMSLDTLTDMAKQQHKDQWKTSGQADAITVSPPNEQEKDKADASESLRKSTPAPRLGLFGSLRQASRSSRSIRGLMRNLSTVGHRSSSQLPPSTTAAAPPTASKSPLSSAVQPSDEGSKDGNGMSPAAMAALQHDVTQHKSQRKTNNKPDDSAEKKKHYSKSSDTSTSSKDATEADELEGVDDATEQVTHTATSAKGGIRLLSSLLAKARTSRRSTPTAAPTTKTINLPNDDDDDDDDDNKSLDDTSSHQQRKKNSRNKVVRRTIIYVQPNALDFLKKEGQMPPLPPKTELALPPVPPPHQDTTSAEYATATKLSRQTSRRKRLVEEPAAVDSLDVADHTKKWRLESVSELDVSPRKNSLQFLKDEVDDLVQFYTGEVDDNDHSGSSSRLEGLELREMSDGSVVWGIVKKQGNRKSFHATKALQSMMEQANEVDQTHEDIEKSVLALMGLTPDSLNHLPPSPPRTSPSTSFIPPHATKSTSLPPPPIPKRSPRRQKHESAKPASLRKQRTLSVEEELDEMMQSMARP</sequence>
<feature type="region of interest" description="Disordered" evidence="1">
    <location>
        <begin position="144"/>
        <end position="202"/>
    </location>
</feature>
<feature type="region of interest" description="Disordered" evidence="1">
    <location>
        <begin position="227"/>
        <end position="270"/>
    </location>
</feature>
<dbReference type="Proteomes" id="UP000242146">
    <property type="component" value="Unassembled WGS sequence"/>
</dbReference>
<feature type="compositionally biased region" description="Low complexity" evidence="1">
    <location>
        <begin position="425"/>
        <end position="449"/>
    </location>
</feature>
<feature type="compositionally biased region" description="Basic residues" evidence="1">
    <location>
        <begin position="589"/>
        <end position="600"/>
    </location>
</feature>
<accession>A0A1X2GDG4</accession>
<organism evidence="2 3">
    <name type="scientific">Hesseltinella vesiculosa</name>
    <dbReference type="NCBI Taxonomy" id="101127"/>
    <lineage>
        <taxon>Eukaryota</taxon>
        <taxon>Fungi</taxon>
        <taxon>Fungi incertae sedis</taxon>
        <taxon>Mucoromycota</taxon>
        <taxon>Mucoromycotina</taxon>
        <taxon>Mucoromycetes</taxon>
        <taxon>Mucorales</taxon>
        <taxon>Cunninghamellaceae</taxon>
        <taxon>Hesseltinella</taxon>
    </lineage>
</organism>
<dbReference type="STRING" id="101127.A0A1X2GDG4"/>
<dbReference type="OrthoDB" id="2401616at2759"/>
<feature type="region of interest" description="Disordered" evidence="1">
    <location>
        <begin position="1"/>
        <end position="99"/>
    </location>
</feature>
<keyword evidence="3" id="KW-1185">Reference proteome</keyword>